<dbReference type="CDD" id="cd17574">
    <property type="entry name" value="REC_OmpR"/>
    <property type="match status" value="1"/>
</dbReference>
<dbReference type="InterPro" id="IPR001789">
    <property type="entry name" value="Sig_transdc_resp-reg_receiver"/>
</dbReference>
<feature type="modified residue" description="4-aspartylphosphate" evidence="2">
    <location>
        <position position="52"/>
    </location>
</feature>
<keyword evidence="5" id="KW-1185">Reference proteome</keyword>
<evidence type="ECO:0000313" key="4">
    <source>
        <dbReference type="EMBL" id="GAA4904100.1"/>
    </source>
</evidence>
<evidence type="ECO:0000259" key="3">
    <source>
        <dbReference type="PROSITE" id="PS50110"/>
    </source>
</evidence>
<dbReference type="InterPro" id="IPR036457">
    <property type="entry name" value="PPM-type-like_dom_sf"/>
</dbReference>
<dbReference type="RefSeq" id="WP_345337587.1">
    <property type="nucleotide sequence ID" value="NZ_BAABJZ010000107.1"/>
</dbReference>
<dbReference type="PROSITE" id="PS50110">
    <property type="entry name" value="RESPONSE_REGULATORY"/>
    <property type="match status" value="1"/>
</dbReference>
<dbReference type="PANTHER" id="PTHR43156:SF2">
    <property type="entry name" value="STAGE II SPORULATION PROTEIN E"/>
    <property type="match status" value="1"/>
</dbReference>
<dbReference type="InterPro" id="IPR052016">
    <property type="entry name" value="Bact_Sigma-Reg"/>
</dbReference>
<organism evidence="4 5">
    <name type="scientific">Ferrimonas pelagia</name>
    <dbReference type="NCBI Taxonomy" id="1177826"/>
    <lineage>
        <taxon>Bacteria</taxon>
        <taxon>Pseudomonadati</taxon>
        <taxon>Pseudomonadota</taxon>
        <taxon>Gammaproteobacteria</taxon>
        <taxon>Alteromonadales</taxon>
        <taxon>Ferrimonadaceae</taxon>
        <taxon>Ferrimonas</taxon>
    </lineage>
</organism>
<evidence type="ECO:0000256" key="2">
    <source>
        <dbReference type="PROSITE-ProRule" id="PRU00169"/>
    </source>
</evidence>
<keyword evidence="1" id="KW-0378">Hydrolase</keyword>
<protein>
    <submittedName>
        <fullName evidence="4">SpoIIE family protein phosphatase</fullName>
    </submittedName>
</protein>
<dbReference type="SMART" id="SM00448">
    <property type="entry name" value="REC"/>
    <property type="match status" value="1"/>
</dbReference>
<dbReference type="SUPFAM" id="SSF52172">
    <property type="entry name" value="CheY-like"/>
    <property type="match status" value="1"/>
</dbReference>
<comment type="caution">
    <text evidence="4">The sequence shown here is derived from an EMBL/GenBank/DDBJ whole genome shotgun (WGS) entry which is preliminary data.</text>
</comment>
<dbReference type="EMBL" id="BAABJZ010000107">
    <property type="protein sequence ID" value="GAA4904100.1"/>
    <property type="molecule type" value="Genomic_DNA"/>
</dbReference>
<dbReference type="Gene3D" id="3.40.50.2300">
    <property type="match status" value="1"/>
</dbReference>
<dbReference type="PANTHER" id="PTHR43156">
    <property type="entry name" value="STAGE II SPORULATION PROTEIN E-RELATED"/>
    <property type="match status" value="1"/>
</dbReference>
<dbReference type="InterPro" id="IPR011006">
    <property type="entry name" value="CheY-like_superfamily"/>
</dbReference>
<proteinExistence type="predicted"/>
<gene>
    <name evidence="4" type="ORF">GCM10023333_43060</name>
</gene>
<keyword evidence="2" id="KW-0597">Phosphoprotein</keyword>
<dbReference type="Proteomes" id="UP001499988">
    <property type="component" value="Unassembled WGS sequence"/>
</dbReference>
<feature type="domain" description="Response regulatory" evidence="3">
    <location>
        <begin position="2"/>
        <end position="119"/>
    </location>
</feature>
<dbReference type="SMART" id="SM00331">
    <property type="entry name" value="PP2C_SIG"/>
    <property type="match status" value="1"/>
</dbReference>
<dbReference type="Gene3D" id="3.60.40.10">
    <property type="entry name" value="PPM-type phosphatase domain"/>
    <property type="match status" value="1"/>
</dbReference>
<dbReference type="Pfam" id="PF07228">
    <property type="entry name" value="SpoIIE"/>
    <property type="match status" value="1"/>
</dbReference>
<accession>A0ABP9FJN6</accession>
<reference evidence="5" key="1">
    <citation type="journal article" date="2019" name="Int. J. Syst. Evol. Microbiol.">
        <title>The Global Catalogue of Microorganisms (GCM) 10K type strain sequencing project: providing services to taxonomists for standard genome sequencing and annotation.</title>
        <authorList>
            <consortium name="The Broad Institute Genomics Platform"/>
            <consortium name="The Broad Institute Genome Sequencing Center for Infectious Disease"/>
            <person name="Wu L."/>
            <person name="Ma J."/>
        </authorList>
    </citation>
    <scope>NUCLEOTIDE SEQUENCE [LARGE SCALE GENOMIC DNA]</scope>
    <source>
        <strain evidence="5">JCM 18401</strain>
    </source>
</reference>
<sequence>MKVLLVEDARDVRKVLSLSLNKFGHDVATAEHGAEALEMLNNQPEIQMVVSDVSMPVMDGHALCRTIKQQDFGRFVYFILLSSKDQEQEIIEGLKIGADDFITKQSPLAELNARIGVGQRIIELNNELNQQNERLTKAYAQIKKDLLMAAEMHSSLLPTHSELPGTEFAWICNCSAYLGGDMFDYQRLDENTIAFYLLDVSGHGIPSALLSFTLKYAMSPSQKGATLLKRFISRPPHYEILQPVEVVSKLNERYMSQGNSTQYFTMIYALLNVKTGRVTVCQAGHPGLLHQTKTSTTERSMNGFPVGMLPDVEYEQFEFDLSPGDRLFIFSDGVTECFSPSKEEFGTERLIRTINDNHHLGIDDQAKLVEQTLISWNRGDQFDDDVSFLALEWQGL</sequence>
<name>A0ABP9FJN6_9GAMM</name>
<evidence type="ECO:0000313" key="5">
    <source>
        <dbReference type="Proteomes" id="UP001499988"/>
    </source>
</evidence>
<dbReference type="Pfam" id="PF00072">
    <property type="entry name" value="Response_reg"/>
    <property type="match status" value="1"/>
</dbReference>
<dbReference type="InterPro" id="IPR001932">
    <property type="entry name" value="PPM-type_phosphatase-like_dom"/>
</dbReference>
<evidence type="ECO:0000256" key="1">
    <source>
        <dbReference type="ARBA" id="ARBA00022801"/>
    </source>
</evidence>
<dbReference type="SUPFAM" id="SSF81606">
    <property type="entry name" value="PP2C-like"/>
    <property type="match status" value="1"/>
</dbReference>